<dbReference type="Pfam" id="PF13449">
    <property type="entry name" value="Phytase-like"/>
    <property type="match status" value="1"/>
</dbReference>
<keyword evidence="3" id="KW-1185">Reference proteome</keyword>
<dbReference type="AlphaFoldDB" id="A0A1I1UMF0"/>
<proteinExistence type="predicted"/>
<organism evidence="2 3">
    <name type="scientific">Streptomyces aidingensis</name>
    <dbReference type="NCBI Taxonomy" id="910347"/>
    <lineage>
        <taxon>Bacteria</taxon>
        <taxon>Bacillati</taxon>
        <taxon>Actinomycetota</taxon>
        <taxon>Actinomycetes</taxon>
        <taxon>Kitasatosporales</taxon>
        <taxon>Streptomycetaceae</taxon>
        <taxon>Streptomyces</taxon>
    </lineage>
</organism>
<accession>A0A1I1UMF0</accession>
<gene>
    <name evidence="2" type="ORF">SAMN05421773_12411</name>
</gene>
<dbReference type="STRING" id="910347.SAMN05421773_12411"/>
<sequence>MAVAVAAGLGGWWLAGSGNEDRACSPEVSLVDYSDALDKVGHGGRPVAGLSAMAFTGPGRALILADKTPVVYEVGLGGTGRELAPEITDSTALRDTGGVPLRLYALSLAEAPDVSGVASLYGAPPDVFPHKRLPADIADCPSLGATAREPQPNPLLDTIEGMTPGGAVADGADAGRRLLHLVSDDNAGSHQTTRLYALAVDLPDQTG</sequence>
<dbReference type="EMBL" id="FOLM01000024">
    <property type="protein sequence ID" value="SFD69150.1"/>
    <property type="molecule type" value="Genomic_DNA"/>
</dbReference>
<evidence type="ECO:0000313" key="3">
    <source>
        <dbReference type="Proteomes" id="UP000199207"/>
    </source>
</evidence>
<evidence type="ECO:0000259" key="1">
    <source>
        <dbReference type="Pfam" id="PF13449"/>
    </source>
</evidence>
<evidence type="ECO:0000313" key="2">
    <source>
        <dbReference type="EMBL" id="SFD69150.1"/>
    </source>
</evidence>
<name>A0A1I1UMF0_9ACTN</name>
<dbReference type="InterPro" id="IPR027372">
    <property type="entry name" value="Phytase-like_dom"/>
</dbReference>
<protein>
    <submittedName>
        <fullName evidence="2">Esterase-like activity of phytase</fullName>
    </submittedName>
</protein>
<dbReference type="RefSeq" id="WP_245834544.1">
    <property type="nucleotide sequence ID" value="NZ_FOLM01000024.1"/>
</dbReference>
<feature type="domain" description="Phytase-like" evidence="1">
    <location>
        <begin position="98"/>
        <end position="186"/>
    </location>
</feature>
<reference evidence="2 3" key="1">
    <citation type="submission" date="2016-10" db="EMBL/GenBank/DDBJ databases">
        <authorList>
            <person name="de Groot N.N."/>
        </authorList>
    </citation>
    <scope>NUCLEOTIDE SEQUENCE [LARGE SCALE GENOMIC DNA]</scope>
    <source>
        <strain evidence="2 3">CGMCC 4.5739</strain>
    </source>
</reference>
<dbReference type="Proteomes" id="UP000199207">
    <property type="component" value="Unassembled WGS sequence"/>
</dbReference>